<dbReference type="InterPro" id="IPR036582">
    <property type="entry name" value="Mao_N_sf"/>
</dbReference>
<protein>
    <submittedName>
        <fullName evidence="4">Copper amine oxidase domain protein</fullName>
    </submittedName>
</protein>
<dbReference type="PANTHER" id="PTHR22939:SF129">
    <property type="entry name" value="SERINE PROTEASE HTRA2, MITOCHONDRIAL"/>
    <property type="match status" value="1"/>
</dbReference>
<dbReference type="Pfam" id="PF07833">
    <property type="entry name" value="Cu_amine_oxidN1"/>
    <property type="match status" value="1"/>
</dbReference>
<feature type="chain" id="PRO_5003136436" evidence="2">
    <location>
        <begin position="22"/>
        <end position="517"/>
    </location>
</feature>
<dbReference type="SUPFAM" id="SSF50494">
    <property type="entry name" value="Trypsin-like serine proteases"/>
    <property type="match status" value="1"/>
</dbReference>
<dbReference type="SUPFAM" id="SSF55383">
    <property type="entry name" value="Copper amine oxidase, domain N"/>
    <property type="match status" value="1"/>
</dbReference>
<sequence>MKKVTLLLFIIFMLLPSMAFASEVSTQVYLDNTKLKFSNSVLEENGTTLVPFRNLFEAMGASITFDPKTSTVKAVKGSNTVQLVIGQTVAFKNGQPIKLNVAPKSVKNVTYVPLRFVSQSFDYGLSIKGKTIYITSPKGTTPTTPTTDPTTTPTTGNKTVEEIGDLSNRVVYIEVSDSKDKVLASGSGVIVGASGEVITNYHVIDGAASAKIYTEDKKTYKTTTILAKDEKRDLALLKIDATGLPTVTIGDSSKLKLGESVVAIGSPLGFTNSLTAGLVSSPSRVVDGQNYIQISTPIDHGSSGGALFNMRGELVGITTAKIDSSANINLAIPSTDVTKFLNLPRTNVTMTEKAPATSTKPDGTQMTAKELMSYLNENYNVIPVDSGLKLHFVWVAKQNDDKTFTIGGVMQDYDEYLALMELQKKDDLYLPDLIYFISNELHDDLKLSDILCTFFIDADFNESPVGFPAEAIEKDGSGYNLFYNFLLGIVDYKEGYIYYSVDPYDDSDDSVQRIKIN</sequence>
<keyword evidence="2" id="KW-0732">Signal</keyword>
<dbReference type="PANTHER" id="PTHR22939">
    <property type="entry name" value="SERINE PROTEASE FAMILY S1C HTRA-RELATED"/>
    <property type="match status" value="1"/>
</dbReference>
<dbReference type="InterPro" id="IPR001940">
    <property type="entry name" value="Peptidase_S1C"/>
</dbReference>
<dbReference type="Pfam" id="PF13365">
    <property type="entry name" value="Trypsin_2"/>
    <property type="match status" value="1"/>
</dbReference>
<evidence type="ECO:0000259" key="3">
    <source>
        <dbReference type="Pfam" id="PF07833"/>
    </source>
</evidence>
<dbReference type="Gene3D" id="2.40.10.120">
    <property type="match status" value="1"/>
</dbReference>
<dbReference type="EMBL" id="AEDD01000010">
    <property type="protein sequence ID" value="EFM09632.1"/>
    <property type="molecule type" value="Genomic_DNA"/>
</dbReference>
<dbReference type="OrthoDB" id="189537at2"/>
<feature type="domain" description="Copper amine oxidase-like N-terminal" evidence="3">
    <location>
        <begin position="30"/>
        <end position="131"/>
    </location>
</feature>
<reference evidence="4 5" key="1">
    <citation type="submission" date="2010-07" db="EMBL/GenBank/DDBJ databases">
        <title>The draft genome of Paenibacillus curdlanolyticus YK9.</title>
        <authorList>
            <consortium name="US DOE Joint Genome Institute (JGI-PGF)"/>
            <person name="Lucas S."/>
            <person name="Copeland A."/>
            <person name="Lapidus A."/>
            <person name="Cheng J.-F."/>
            <person name="Bruce D."/>
            <person name="Goodwin L."/>
            <person name="Pitluck S."/>
            <person name="Land M.L."/>
            <person name="Hauser L."/>
            <person name="Chang Y.-J."/>
            <person name="Jeffries C."/>
            <person name="Anderson I.J."/>
            <person name="Johnson E."/>
            <person name="Loganathan U."/>
            <person name="Mulhopadhyay B."/>
            <person name="Kyrpides N."/>
            <person name="Woyke T.J."/>
        </authorList>
    </citation>
    <scope>NUCLEOTIDE SEQUENCE [LARGE SCALE GENOMIC DNA]</scope>
    <source>
        <strain evidence="4 5">YK9</strain>
    </source>
</reference>
<keyword evidence="1" id="KW-0720">Serine protease</keyword>
<dbReference type="Proteomes" id="UP000005387">
    <property type="component" value="Unassembled WGS sequence"/>
</dbReference>
<dbReference type="PRINTS" id="PR00834">
    <property type="entry name" value="PROTEASES2C"/>
</dbReference>
<accession>E0IDH7</accession>
<dbReference type="InterPro" id="IPR012854">
    <property type="entry name" value="Cu_amine_oxidase-like_N"/>
</dbReference>
<dbReference type="InterPro" id="IPR009003">
    <property type="entry name" value="Peptidase_S1_PA"/>
</dbReference>
<evidence type="ECO:0000313" key="5">
    <source>
        <dbReference type="Proteomes" id="UP000005387"/>
    </source>
</evidence>
<dbReference type="AlphaFoldDB" id="E0IDH7"/>
<evidence type="ECO:0000256" key="2">
    <source>
        <dbReference type="SAM" id="SignalP"/>
    </source>
</evidence>
<dbReference type="Gene3D" id="3.30.457.10">
    <property type="entry name" value="Copper amine oxidase-like, N-terminal domain"/>
    <property type="match status" value="1"/>
</dbReference>
<dbReference type="STRING" id="717606.PaecuDRAFT_3681"/>
<keyword evidence="1" id="KW-0378">Hydrolase</keyword>
<evidence type="ECO:0000313" key="4">
    <source>
        <dbReference type="EMBL" id="EFM09632.1"/>
    </source>
</evidence>
<keyword evidence="5" id="KW-1185">Reference proteome</keyword>
<keyword evidence="1" id="KW-0645">Protease</keyword>
<feature type="signal peptide" evidence="2">
    <location>
        <begin position="1"/>
        <end position="21"/>
    </location>
</feature>
<dbReference type="eggNOG" id="COG0265">
    <property type="taxonomic scope" value="Bacteria"/>
</dbReference>
<dbReference type="RefSeq" id="WP_006039667.1">
    <property type="nucleotide sequence ID" value="NZ_AEDD01000010.1"/>
</dbReference>
<proteinExistence type="predicted"/>
<gene>
    <name evidence="4" type="ORF">PaecuDRAFT_3681</name>
</gene>
<organism evidence="4 5">
    <name type="scientific">Paenibacillus curdlanolyticus YK9</name>
    <dbReference type="NCBI Taxonomy" id="717606"/>
    <lineage>
        <taxon>Bacteria</taxon>
        <taxon>Bacillati</taxon>
        <taxon>Bacillota</taxon>
        <taxon>Bacilli</taxon>
        <taxon>Bacillales</taxon>
        <taxon>Paenibacillaceae</taxon>
        <taxon>Paenibacillus</taxon>
    </lineage>
</organism>
<dbReference type="GO" id="GO:0006508">
    <property type="term" value="P:proteolysis"/>
    <property type="evidence" value="ECO:0007669"/>
    <property type="project" value="InterPro"/>
</dbReference>
<dbReference type="GO" id="GO:0004252">
    <property type="term" value="F:serine-type endopeptidase activity"/>
    <property type="evidence" value="ECO:0007669"/>
    <property type="project" value="InterPro"/>
</dbReference>
<evidence type="ECO:0000256" key="1">
    <source>
        <dbReference type="ARBA" id="ARBA00022825"/>
    </source>
</evidence>
<name>E0IDH7_9BACL</name>